<dbReference type="InterPro" id="IPR011990">
    <property type="entry name" value="TPR-like_helical_dom_sf"/>
</dbReference>
<gene>
    <name evidence="2" type="ORF">KDK_74930</name>
</gene>
<feature type="repeat" description="TPR" evidence="1">
    <location>
        <begin position="95"/>
        <end position="128"/>
    </location>
</feature>
<keyword evidence="3" id="KW-1185">Reference proteome</keyword>
<accession>A0A402AXA9</accession>
<dbReference type="SUPFAM" id="SSF48452">
    <property type="entry name" value="TPR-like"/>
    <property type="match status" value="1"/>
</dbReference>
<organism evidence="2 3">
    <name type="scientific">Dictyobacter kobayashii</name>
    <dbReference type="NCBI Taxonomy" id="2014872"/>
    <lineage>
        <taxon>Bacteria</taxon>
        <taxon>Bacillati</taxon>
        <taxon>Chloroflexota</taxon>
        <taxon>Ktedonobacteria</taxon>
        <taxon>Ktedonobacterales</taxon>
        <taxon>Dictyobacteraceae</taxon>
        <taxon>Dictyobacter</taxon>
    </lineage>
</organism>
<name>A0A402AXA9_9CHLR</name>
<evidence type="ECO:0000256" key="1">
    <source>
        <dbReference type="PROSITE-ProRule" id="PRU00339"/>
    </source>
</evidence>
<evidence type="ECO:0000313" key="3">
    <source>
        <dbReference type="Proteomes" id="UP000287188"/>
    </source>
</evidence>
<protein>
    <submittedName>
        <fullName evidence="2">Uncharacterized protein</fullName>
    </submittedName>
</protein>
<dbReference type="PROSITE" id="PS50005">
    <property type="entry name" value="TPR"/>
    <property type="match status" value="1"/>
</dbReference>
<evidence type="ECO:0000313" key="2">
    <source>
        <dbReference type="EMBL" id="GCE23693.1"/>
    </source>
</evidence>
<keyword evidence="1" id="KW-0802">TPR repeat</keyword>
<dbReference type="EMBL" id="BIFS01000002">
    <property type="protein sequence ID" value="GCE23693.1"/>
    <property type="molecule type" value="Genomic_DNA"/>
</dbReference>
<sequence>MGLDLSKNHHYDEALPKFAYVIDHFSNPGNNTPPGEDVQQQVVRAQTGSIDTRITMAQQSMQSQNYTDATQILDTTLGLQYCNDSCKNRAQPLDATSYYQIGNSHLLAGNYSSAIDSFNKILTAFPGAKETNDTRTNMSKAFLGQGETQLHNKDYNGAVDSFNQIVSTYPYPAIATQVHRDLSKAILGQGETTRATSCTNSITYYQQLAKSYADTPEGQKAKQELSVPQDVKGHFTNTTPARPYSQIALVQGLRGNMPQGSLFDKWNNAPYKTDIQANGNFDFQGIPQGSYDLIWYANDGTAEYVEFIYKLSTSDPEYVANVGPLCTVDMGNVTNVTGLSL</sequence>
<dbReference type="OrthoDB" id="154257at2"/>
<dbReference type="Pfam" id="PF13432">
    <property type="entry name" value="TPR_16"/>
    <property type="match status" value="1"/>
</dbReference>
<proteinExistence type="predicted"/>
<dbReference type="Pfam" id="PF13174">
    <property type="entry name" value="TPR_6"/>
    <property type="match status" value="1"/>
</dbReference>
<dbReference type="Gene3D" id="1.25.40.10">
    <property type="entry name" value="Tetratricopeptide repeat domain"/>
    <property type="match status" value="2"/>
</dbReference>
<comment type="caution">
    <text evidence="2">The sequence shown here is derived from an EMBL/GenBank/DDBJ whole genome shotgun (WGS) entry which is preliminary data.</text>
</comment>
<reference evidence="3" key="1">
    <citation type="submission" date="2018-12" db="EMBL/GenBank/DDBJ databases">
        <title>Tengunoibacter tsumagoiensis gen. nov., sp. nov., Dictyobacter kobayashii sp. nov., D. alpinus sp. nov., and D. joshuensis sp. nov. and description of Dictyobacteraceae fam. nov. within the order Ktedonobacterales isolated from Tengu-no-mugimeshi.</title>
        <authorList>
            <person name="Wang C.M."/>
            <person name="Zheng Y."/>
            <person name="Sakai Y."/>
            <person name="Toyoda A."/>
            <person name="Minakuchi Y."/>
            <person name="Abe K."/>
            <person name="Yokota A."/>
            <person name="Yabe S."/>
        </authorList>
    </citation>
    <scope>NUCLEOTIDE SEQUENCE [LARGE SCALE GENOMIC DNA]</scope>
    <source>
        <strain evidence="3">Uno11</strain>
    </source>
</reference>
<dbReference type="Proteomes" id="UP000287188">
    <property type="component" value="Unassembled WGS sequence"/>
</dbReference>
<dbReference type="AlphaFoldDB" id="A0A402AXA9"/>
<dbReference type="SMART" id="SM00028">
    <property type="entry name" value="TPR"/>
    <property type="match status" value="2"/>
</dbReference>
<dbReference type="InterPro" id="IPR019734">
    <property type="entry name" value="TPR_rpt"/>
</dbReference>